<proteinExistence type="predicted"/>
<accession>A0A3S0SXX1</accession>
<keyword evidence="1" id="KW-1133">Transmembrane helix</keyword>
<comment type="caution">
    <text evidence="2">The sequence shown here is derived from an EMBL/GenBank/DDBJ whole genome shotgun (WGS) entry which is preliminary data.</text>
</comment>
<keyword evidence="1" id="KW-0472">Membrane</keyword>
<dbReference type="Proteomes" id="UP000274545">
    <property type="component" value="Unassembled WGS sequence"/>
</dbReference>
<evidence type="ECO:0000256" key="1">
    <source>
        <dbReference type="SAM" id="Phobius"/>
    </source>
</evidence>
<dbReference type="EMBL" id="RAHC01000012">
    <property type="protein sequence ID" value="RUP75950.1"/>
    <property type="molecule type" value="Genomic_DNA"/>
</dbReference>
<reference evidence="2 3" key="1">
    <citation type="journal article" date="2019" name="Genome Biol. Evol.">
        <title>Toxin and genome evolution in a Drosophila defensive symbiosis.</title>
        <authorList>
            <person name="Ballinger M.J."/>
            <person name="Gawryluk R.M."/>
            <person name="Perlman S.J."/>
        </authorList>
    </citation>
    <scope>NUCLEOTIDE SEQUENCE [LARGE SCALE GENOMIC DNA]</scope>
    <source>
        <strain evidence="3">sNeo</strain>
    </source>
</reference>
<name>A0A3S0SXX1_9MOLU</name>
<organism evidence="2 3">
    <name type="scientific">Spiroplasma poulsonii</name>
    <dbReference type="NCBI Taxonomy" id="2138"/>
    <lineage>
        <taxon>Bacteria</taxon>
        <taxon>Bacillati</taxon>
        <taxon>Mycoplasmatota</taxon>
        <taxon>Mollicutes</taxon>
        <taxon>Entomoplasmatales</taxon>
        <taxon>Spiroplasmataceae</taxon>
        <taxon>Spiroplasma</taxon>
    </lineage>
</organism>
<feature type="transmembrane region" description="Helical" evidence="1">
    <location>
        <begin position="59"/>
        <end position="75"/>
    </location>
</feature>
<protein>
    <submittedName>
        <fullName evidence="2">Uncharacterized protein</fullName>
    </submittedName>
</protein>
<gene>
    <name evidence="2" type="ORF">D6D54_07225</name>
</gene>
<evidence type="ECO:0000313" key="2">
    <source>
        <dbReference type="EMBL" id="RUP75950.1"/>
    </source>
</evidence>
<feature type="transmembrane region" description="Helical" evidence="1">
    <location>
        <begin position="21"/>
        <end position="39"/>
    </location>
</feature>
<sequence length="80" mass="9562">MVFSLYKNIYKFVNLLKKIQIINLKVIIKTIVIEIIVLIGDTIHDNQKIDGITFVKNEFIISSIFYFFFLFKIIYTERKP</sequence>
<dbReference type="AlphaFoldDB" id="A0A3S0SXX1"/>
<evidence type="ECO:0000313" key="3">
    <source>
        <dbReference type="Proteomes" id="UP000274545"/>
    </source>
</evidence>
<keyword evidence="1" id="KW-0812">Transmembrane</keyword>